<keyword evidence="11" id="KW-1185">Reference proteome</keyword>
<dbReference type="PANTHER" id="PTHR31313">
    <property type="entry name" value="TY1 ENHANCER ACTIVATOR"/>
    <property type="match status" value="1"/>
</dbReference>
<proteinExistence type="predicted"/>
<organism evidence="10 11">
    <name type="scientific">Aspergillus carbonarius (strain ITEM 5010)</name>
    <dbReference type="NCBI Taxonomy" id="602072"/>
    <lineage>
        <taxon>Eukaryota</taxon>
        <taxon>Fungi</taxon>
        <taxon>Dikarya</taxon>
        <taxon>Ascomycota</taxon>
        <taxon>Pezizomycotina</taxon>
        <taxon>Eurotiomycetes</taxon>
        <taxon>Eurotiomycetidae</taxon>
        <taxon>Eurotiales</taxon>
        <taxon>Aspergillaceae</taxon>
        <taxon>Aspergillus</taxon>
        <taxon>Aspergillus subgen. Circumdati</taxon>
    </lineage>
</organism>
<feature type="region of interest" description="Disordered" evidence="8">
    <location>
        <begin position="83"/>
        <end position="106"/>
    </location>
</feature>
<keyword evidence="2" id="KW-0479">Metal-binding</keyword>
<dbReference type="Pfam" id="PF00172">
    <property type="entry name" value="Zn_clus"/>
    <property type="match status" value="1"/>
</dbReference>
<accession>A0A1R3R8X5</accession>
<evidence type="ECO:0000256" key="8">
    <source>
        <dbReference type="SAM" id="MobiDB-lite"/>
    </source>
</evidence>
<dbReference type="STRING" id="602072.A0A1R3R8X5"/>
<dbReference type="Gene3D" id="4.10.240.10">
    <property type="entry name" value="Zn(2)-C6 fungal-type DNA-binding domain"/>
    <property type="match status" value="1"/>
</dbReference>
<dbReference type="InterPro" id="IPR007219">
    <property type="entry name" value="XnlR_reg_dom"/>
</dbReference>
<dbReference type="SMART" id="SM00066">
    <property type="entry name" value="GAL4"/>
    <property type="match status" value="1"/>
</dbReference>
<dbReference type="CDD" id="cd14723">
    <property type="entry name" value="ZIP_Ppr1"/>
    <property type="match status" value="1"/>
</dbReference>
<dbReference type="CDD" id="cd00067">
    <property type="entry name" value="GAL4"/>
    <property type="match status" value="1"/>
</dbReference>
<evidence type="ECO:0000256" key="2">
    <source>
        <dbReference type="ARBA" id="ARBA00022723"/>
    </source>
</evidence>
<dbReference type="InterPro" id="IPR036864">
    <property type="entry name" value="Zn2-C6_fun-type_DNA-bd_sf"/>
</dbReference>
<dbReference type="PROSITE" id="PS00463">
    <property type="entry name" value="ZN2_CY6_FUNGAL_1"/>
    <property type="match status" value="1"/>
</dbReference>
<keyword evidence="5" id="KW-0238">DNA-binding</keyword>
<dbReference type="InterPro" id="IPR051615">
    <property type="entry name" value="Transcr_Regulatory_Elem"/>
</dbReference>
<dbReference type="Proteomes" id="UP000188318">
    <property type="component" value="Unassembled WGS sequence"/>
</dbReference>
<keyword evidence="3" id="KW-0862">Zinc</keyword>
<gene>
    <name evidence="10" type="ORF">ASPCADRAFT_58334</name>
</gene>
<evidence type="ECO:0000256" key="6">
    <source>
        <dbReference type="ARBA" id="ARBA00023163"/>
    </source>
</evidence>
<dbReference type="PROSITE" id="PS50048">
    <property type="entry name" value="ZN2_CY6_FUNGAL_2"/>
    <property type="match status" value="1"/>
</dbReference>
<evidence type="ECO:0000256" key="3">
    <source>
        <dbReference type="ARBA" id="ARBA00022833"/>
    </source>
</evidence>
<evidence type="ECO:0000256" key="1">
    <source>
        <dbReference type="ARBA" id="ARBA00004123"/>
    </source>
</evidence>
<dbReference type="CDD" id="cd12148">
    <property type="entry name" value="fungal_TF_MHR"/>
    <property type="match status" value="1"/>
</dbReference>
<reference evidence="11" key="1">
    <citation type="journal article" date="2017" name="Genome Biol.">
        <title>Comparative genomics reveals high biological diversity and specific adaptations in the industrially and medically important fungal genus Aspergillus.</title>
        <authorList>
            <person name="de Vries R.P."/>
            <person name="Riley R."/>
            <person name="Wiebenga A."/>
            <person name="Aguilar-Osorio G."/>
            <person name="Amillis S."/>
            <person name="Uchima C.A."/>
            <person name="Anderluh G."/>
            <person name="Asadollahi M."/>
            <person name="Askin M."/>
            <person name="Barry K."/>
            <person name="Battaglia E."/>
            <person name="Bayram O."/>
            <person name="Benocci T."/>
            <person name="Braus-Stromeyer S.A."/>
            <person name="Caldana C."/>
            <person name="Canovas D."/>
            <person name="Cerqueira G.C."/>
            <person name="Chen F."/>
            <person name="Chen W."/>
            <person name="Choi C."/>
            <person name="Clum A."/>
            <person name="Dos Santos R.A."/>
            <person name="Damasio A.R."/>
            <person name="Diallinas G."/>
            <person name="Emri T."/>
            <person name="Fekete E."/>
            <person name="Flipphi M."/>
            <person name="Freyberg S."/>
            <person name="Gallo A."/>
            <person name="Gournas C."/>
            <person name="Habgood R."/>
            <person name="Hainaut M."/>
            <person name="Harispe M.L."/>
            <person name="Henrissat B."/>
            <person name="Hilden K.S."/>
            <person name="Hope R."/>
            <person name="Hossain A."/>
            <person name="Karabika E."/>
            <person name="Karaffa L."/>
            <person name="Karanyi Z."/>
            <person name="Krasevec N."/>
            <person name="Kuo A."/>
            <person name="Kusch H."/>
            <person name="LaButti K."/>
            <person name="Lagendijk E.L."/>
            <person name="Lapidus A."/>
            <person name="Levasseur A."/>
            <person name="Lindquist E."/>
            <person name="Lipzen A."/>
            <person name="Logrieco A.F."/>
            <person name="MacCabe A."/>
            <person name="Maekelae M.R."/>
            <person name="Malavazi I."/>
            <person name="Melin P."/>
            <person name="Meyer V."/>
            <person name="Mielnichuk N."/>
            <person name="Miskei M."/>
            <person name="Molnar A.P."/>
            <person name="Mule G."/>
            <person name="Ngan C.Y."/>
            <person name="Orejas M."/>
            <person name="Orosz E."/>
            <person name="Ouedraogo J.P."/>
            <person name="Overkamp K.M."/>
            <person name="Park H.-S."/>
            <person name="Perrone G."/>
            <person name="Piumi F."/>
            <person name="Punt P.J."/>
            <person name="Ram A.F."/>
            <person name="Ramon A."/>
            <person name="Rauscher S."/>
            <person name="Record E."/>
            <person name="Riano-Pachon D.M."/>
            <person name="Robert V."/>
            <person name="Roehrig J."/>
            <person name="Ruller R."/>
            <person name="Salamov A."/>
            <person name="Salih N.S."/>
            <person name="Samson R.A."/>
            <person name="Sandor E."/>
            <person name="Sanguinetti M."/>
            <person name="Schuetze T."/>
            <person name="Sepcic K."/>
            <person name="Shelest E."/>
            <person name="Sherlock G."/>
            <person name="Sophianopoulou V."/>
            <person name="Squina F.M."/>
            <person name="Sun H."/>
            <person name="Susca A."/>
            <person name="Todd R.B."/>
            <person name="Tsang A."/>
            <person name="Unkles S.E."/>
            <person name="van de Wiele N."/>
            <person name="van Rossen-Uffink D."/>
            <person name="Oliveira J.V."/>
            <person name="Vesth T.C."/>
            <person name="Visser J."/>
            <person name="Yu J.-H."/>
            <person name="Zhou M."/>
            <person name="Andersen M.R."/>
            <person name="Archer D.B."/>
            <person name="Baker S.E."/>
            <person name="Benoit I."/>
            <person name="Brakhage A.A."/>
            <person name="Braus G.H."/>
            <person name="Fischer R."/>
            <person name="Frisvad J.C."/>
            <person name="Goldman G.H."/>
            <person name="Houbraken J."/>
            <person name="Oakley B."/>
            <person name="Pocsi I."/>
            <person name="Scazzocchio C."/>
            <person name="Seiboth B."/>
            <person name="vanKuyk P.A."/>
            <person name="Wortman J."/>
            <person name="Dyer P.S."/>
            <person name="Grigoriev I.V."/>
        </authorList>
    </citation>
    <scope>NUCLEOTIDE SEQUENCE [LARGE SCALE GENOMIC DNA]</scope>
    <source>
        <strain evidence="11">ITEM 5010</strain>
    </source>
</reference>
<name>A0A1R3R8X5_ASPC5</name>
<dbReference type="SMART" id="SM00906">
    <property type="entry name" value="Fungal_trans"/>
    <property type="match status" value="1"/>
</dbReference>
<sequence length="664" mass="74419">MAPSQDGKSKAKSRGKYTSKACEECRRRRAKCDGLKPACSRCLQWKVSCQYSVTEDGRRPASKSYVLLLRQRIESLEKLLNQHGIDSRDPRSRPSDGSLDITLGNDQSHDTCSAMDSLCESLKGQLSLDESLNFDKDGEMRYFGPTSGRLGFQGPSSKAPSPGTDLTVPELDPVLNSIDEYLGFTLDRPNIGNEVPASLQNHLIDLYFTWDQPWYPIVDESLFRESMNTRGRYWTPLLHYSILALGCRFSDSLEVRLDPDDPNSAGQGFLMRARDLLHSEMEHPTLVTIQALGVIGMVYFAIGKDAAGWLHHGMADRLCLDMGLNLDPAGFEGTVAISAREAQLRRQIYWTLYCHDKLSATYTGRICSMLDQQGAVELPTNVDKPDNNATTATPIRRAVIPLQRAMIKICQITEKILLSMWAPRPLVKEPERPAFFESSLLALRSWFYDLPHGLRIDHPNDVPHAYTLHMVYHTTRILLAKPFLIRFGDDVPAVKDETVQQALSVCRDSAKAMCLVAQKYRRKFGGFRRSPISAMHSTLSCAWIVLDEPDCPSKRNQLRMCLTVLDELAISWHPARHIANNLKKLCAFMSTDAPLEGGIPAENIDDDNPVQNRPEVLETSGNGALLDFHNALGSGLTPWGQLPDDYGYFDLLNQVTWDRSVGLF</sequence>
<evidence type="ECO:0000259" key="9">
    <source>
        <dbReference type="PROSITE" id="PS50048"/>
    </source>
</evidence>
<evidence type="ECO:0000313" key="11">
    <source>
        <dbReference type="Proteomes" id="UP000188318"/>
    </source>
</evidence>
<dbReference type="OrthoDB" id="2154091at2759"/>
<evidence type="ECO:0000313" key="10">
    <source>
        <dbReference type="EMBL" id="OOF90931.1"/>
    </source>
</evidence>
<dbReference type="AlphaFoldDB" id="A0A1R3R8X5"/>
<dbReference type="PANTHER" id="PTHR31313:SF83">
    <property type="entry name" value="ZN(II)2CYS6 TRANSCRIPTION FACTOR (EUROFUNG)"/>
    <property type="match status" value="1"/>
</dbReference>
<dbReference type="GO" id="GO:0009893">
    <property type="term" value="P:positive regulation of metabolic process"/>
    <property type="evidence" value="ECO:0007669"/>
    <property type="project" value="UniProtKB-ARBA"/>
</dbReference>
<dbReference type="GO" id="GO:0005634">
    <property type="term" value="C:nucleus"/>
    <property type="evidence" value="ECO:0007669"/>
    <property type="project" value="UniProtKB-SubCell"/>
</dbReference>
<keyword evidence="6" id="KW-0804">Transcription</keyword>
<keyword evidence="4" id="KW-0805">Transcription regulation</keyword>
<dbReference type="GO" id="GO:0008270">
    <property type="term" value="F:zinc ion binding"/>
    <property type="evidence" value="ECO:0007669"/>
    <property type="project" value="InterPro"/>
</dbReference>
<evidence type="ECO:0000256" key="5">
    <source>
        <dbReference type="ARBA" id="ARBA00023125"/>
    </source>
</evidence>
<dbReference type="InterPro" id="IPR001138">
    <property type="entry name" value="Zn2Cys6_DnaBD"/>
</dbReference>
<dbReference type="Pfam" id="PF04082">
    <property type="entry name" value="Fungal_trans"/>
    <property type="match status" value="1"/>
</dbReference>
<evidence type="ECO:0000256" key="7">
    <source>
        <dbReference type="ARBA" id="ARBA00023242"/>
    </source>
</evidence>
<dbReference type="GO" id="GO:0006351">
    <property type="term" value="P:DNA-templated transcription"/>
    <property type="evidence" value="ECO:0007669"/>
    <property type="project" value="InterPro"/>
</dbReference>
<dbReference type="GO" id="GO:0003677">
    <property type="term" value="F:DNA binding"/>
    <property type="evidence" value="ECO:0007669"/>
    <property type="project" value="UniProtKB-KW"/>
</dbReference>
<evidence type="ECO:0000256" key="4">
    <source>
        <dbReference type="ARBA" id="ARBA00023015"/>
    </source>
</evidence>
<dbReference type="GO" id="GO:0000981">
    <property type="term" value="F:DNA-binding transcription factor activity, RNA polymerase II-specific"/>
    <property type="evidence" value="ECO:0007669"/>
    <property type="project" value="InterPro"/>
</dbReference>
<protein>
    <recommendedName>
        <fullName evidence="9">Zn(2)-C6 fungal-type domain-containing protein</fullName>
    </recommendedName>
</protein>
<dbReference type="EMBL" id="KV907513">
    <property type="protein sequence ID" value="OOF90931.1"/>
    <property type="molecule type" value="Genomic_DNA"/>
</dbReference>
<keyword evidence="7" id="KW-0539">Nucleus</keyword>
<dbReference type="VEuPathDB" id="FungiDB:ASPCADRAFT_58334"/>
<comment type="subcellular location">
    <subcellularLocation>
        <location evidence="1">Nucleus</location>
    </subcellularLocation>
</comment>
<feature type="compositionally biased region" description="Basic and acidic residues" evidence="8">
    <location>
        <begin position="85"/>
        <end position="94"/>
    </location>
</feature>
<dbReference type="SUPFAM" id="SSF57701">
    <property type="entry name" value="Zn2/Cys6 DNA-binding domain"/>
    <property type="match status" value="1"/>
</dbReference>
<dbReference type="OMA" id="PWYPIVD"/>
<feature type="domain" description="Zn(2)-C6 fungal-type" evidence="9">
    <location>
        <begin position="21"/>
        <end position="51"/>
    </location>
</feature>